<proteinExistence type="predicted"/>
<dbReference type="AlphaFoldDB" id="A0A9J6C167"/>
<name>A0A9J6C167_POLVA</name>
<comment type="caution">
    <text evidence="3">The sequence shown here is derived from an EMBL/GenBank/DDBJ whole genome shotgun (WGS) entry which is preliminary data.</text>
</comment>
<organism evidence="3 4">
    <name type="scientific">Polypedilum vanderplanki</name>
    <name type="common">Sleeping chironomid midge</name>
    <dbReference type="NCBI Taxonomy" id="319348"/>
    <lineage>
        <taxon>Eukaryota</taxon>
        <taxon>Metazoa</taxon>
        <taxon>Ecdysozoa</taxon>
        <taxon>Arthropoda</taxon>
        <taxon>Hexapoda</taxon>
        <taxon>Insecta</taxon>
        <taxon>Pterygota</taxon>
        <taxon>Neoptera</taxon>
        <taxon>Endopterygota</taxon>
        <taxon>Diptera</taxon>
        <taxon>Nematocera</taxon>
        <taxon>Chironomoidea</taxon>
        <taxon>Chironomidae</taxon>
        <taxon>Chironominae</taxon>
        <taxon>Polypedilum</taxon>
        <taxon>Polypedilum</taxon>
    </lineage>
</organism>
<evidence type="ECO:0000259" key="2">
    <source>
        <dbReference type="PROSITE" id="PS51034"/>
    </source>
</evidence>
<protein>
    <recommendedName>
        <fullName evidence="2">ZP domain-containing protein</fullName>
    </recommendedName>
</protein>
<reference evidence="3" key="1">
    <citation type="submission" date="2021-03" db="EMBL/GenBank/DDBJ databases">
        <title>Chromosome level genome of the anhydrobiotic midge Polypedilum vanderplanki.</title>
        <authorList>
            <person name="Yoshida Y."/>
            <person name="Kikawada T."/>
            <person name="Gusev O."/>
        </authorList>
    </citation>
    <scope>NUCLEOTIDE SEQUENCE</scope>
    <source>
        <strain evidence="3">NIAS01</strain>
        <tissue evidence="3">Whole body or cell culture</tissue>
    </source>
</reference>
<feature type="domain" description="ZP" evidence="2">
    <location>
        <begin position="91"/>
        <end position="247"/>
    </location>
</feature>
<evidence type="ECO:0000256" key="1">
    <source>
        <dbReference type="SAM" id="MobiDB-lite"/>
    </source>
</evidence>
<accession>A0A9J6C167</accession>
<dbReference type="OrthoDB" id="6368363at2759"/>
<dbReference type="PROSITE" id="PS51034">
    <property type="entry name" value="ZP_2"/>
    <property type="match status" value="1"/>
</dbReference>
<evidence type="ECO:0000313" key="4">
    <source>
        <dbReference type="Proteomes" id="UP001107558"/>
    </source>
</evidence>
<evidence type="ECO:0000313" key="3">
    <source>
        <dbReference type="EMBL" id="KAG5675589.1"/>
    </source>
</evidence>
<sequence>MANKQKKKVGNDIKSIYGQPFYHSVDLSWEVEDKYINNRINNDEHGQLNEPISFIINYCEIQGFDLQKCNTKVMVDNDDIDNEKFLAEATKCLPNESEIEIQTGPNFSGKIVSENSKCEIQGNPNDDSETYVMRIDHEKCGSRVSNDDLTVETYITVQENTGILTHSTRKFLVVCTFQPDTLTVRAKLALPSKNGEVIPDDEEQQMWSPDRERSSRNRQFKMVDKSALILKESNEHSIENAIGDIEI</sequence>
<gene>
    <name evidence="3" type="ORF">PVAND_005482</name>
</gene>
<dbReference type="InterPro" id="IPR001507">
    <property type="entry name" value="ZP_dom"/>
</dbReference>
<feature type="region of interest" description="Disordered" evidence="1">
    <location>
        <begin position="195"/>
        <end position="217"/>
    </location>
</feature>
<keyword evidence="4" id="KW-1185">Reference proteome</keyword>
<dbReference type="EMBL" id="JADBJN010000002">
    <property type="protein sequence ID" value="KAG5675589.1"/>
    <property type="molecule type" value="Genomic_DNA"/>
</dbReference>
<dbReference type="Proteomes" id="UP001107558">
    <property type="component" value="Chromosome 2"/>
</dbReference>